<evidence type="ECO:0000313" key="12">
    <source>
        <dbReference type="EMBL" id="KAF1811078.1"/>
    </source>
</evidence>
<keyword evidence="3 9" id="KW-0812">Transmembrane</keyword>
<dbReference type="OrthoDB" id="269120at2759"/>
<keyword evidence="2 10" id="KW-0813">Transport</keyword>
<evidence type="ECO:0000256" key="9">
    <source>
        <dbReference type="PROSITE-ProRule" id="PRU00282"/>
    </source>
</evidence>
<evidence type="ECO:0000256" key="10">
    <source>
        <dbReference type="RuleBase" id="RU000488"/>
    </source>
</evidence>
<evidence type="ECO:0000256" key="1">
    <source>
        <dbReference type="ARBA" id="ARBA00004448"/>
    </source>
</evidence>
<dbReference type="SUPFAM" id="SSF103506">
    <property type="entry name" value="Mitochondrial carrier"/>
    <property type="match status" value="1"/>
</dbReference>
<protein>
    <submittedName>
        <fullName evidence="12 14">Mitochondrial carrier</fullName>
    </submittedName>
</protein>
<dbReference type="PANTHER" id="PTHR45829">
    <property type="entry name" value="MITOCHONDRIAL CARRIER PROTEIN RIM2"/>
    <property type="match status" value="1"/>
</dbReference>
<keyword evidence="6" id="KW-1133">Transmembrane helix</keyword>
<dbReference type="RefSeq" id="XP_033532709.1">
    <property type="nucleotide sequence ID" value="XM_033679795.1"/>
</dbReference>
<evidence type="ECO:0000256" key="11">
    <source>
        <dbReference type="SAM" id="MobiDB-lite"/>
    </source>
</evidence>
<dbReference type="PANTHER" id="PTHR45829:SF4">
    <property type="entry name" value="MITOCHONDRIAL CARRIER PROTEIN RIM2"/>
    <property type="match status" value="1"/>
</dbReference>
<comment type="similarity">
    <text evidence="10">Belongs to the mitochondrial carrier (TC 2.A.29) family.</text>
</comment>
<dbReference type="Pfam" id="PF00153">
    <property type="entry name" value="Mito_carr"/>
    <property type="match status" value="3"/>
</dbReference>
<accession>A0A6G1FZ73</accession>
<evidence type="ECO:0000313" key="14">
    <source>
        <dbReference type="RefSeq" id="XP_033532709.1"/>
    </source>
</evidence>
<dbReference type="Gene3D" id="1.50.40.10">
    <property type="entry name" value="Mitochondrial carrier domain"/>
    <property type="match status" value="1"/>
</dbReference>
<evidence type="ECO:0000256" key="5">
    <source>
        <dbReference type="ARBA" id="ARBA00022792"/>
    </source>
</evidence>
<organism evidence="12">
    <name type="scientific">Eremomyces bilateralis CBS 781.70</name>
    <dbReference type="NCBI Taxonomy" id="1392243"/>
    <lineage>
        <taxon>Eukaryota</taxon>
        <taxon>Fungi</taxon>
        <taxon>Dikarya</taxon>
        <taxon>Ascomycota</taxon>
        <taxon>Pezizomycotina</taxon>
        <taxon>Dothideomycetes</taxon>
        <taxon>Dothideomycetes incertae sedis</taxon>
        <taxon>Eremomycetales</taxon>
        <taxon>Eremomycetaceae</taxon>
        <taxon>Eremomyces</taxon>
    </lineage>
</organism>
<keyword evidence="5" id="KW-0999">Mitochondrion inner membrane</keyword>
<keyword evidence="8 9" id="KW-0472">Membrane</keyword>
<dbReference type="PRINTS" id="PR00926">
    <property type="entry name" value="MITOCARRIER"/>
</dbReference>
<dbReference type="Proteomes" id="UP000504638">
    <property type="component" value="Unplaced"/>
</dbReference>
<dbReference type="EMBL" id="ML975163">
    <property type="protein sequence ID" value="KAF1811078.1"/>
    <property type="molecule type" value="Genomic_DNA"/>
</dbReference>
<evidence type="ECO:0000313" key="13">
    <source>
        <dbReference type="Proteomes" id="UP000504638"/>
    </source>
</evidence>
<reference evidence="12 14" key="1">
    <citation type="submission" date="2020-01" db="EMBL/GenBank/DDBJ databases">
        <authorList>
            <consortium name="DOE Joint Genome Institute"/>
            <person name="Haridas S."/>
            <person name="Albert R."/>
            <person name="Binder M."/>
            <person name="Bloem J."/>
            <person name="Labutti K."/>
            <person name="Salamov A."/>
            <person name="Andreopoulos B."/>
            <person name="Baker S.E."/>
            <person name="Barry K."/>
            <person name="Bills G."/>
            <person name="Bluhm B.H."/>
            <person name="Cannon C."/>
            <person name="Castanera R."/>
            <person name="Culley D.E."/>
            <person name="Daum C."/>
            <person name="Ezra D."/>
            <person name="Gonzalez J.B."/>
            <person name="Henrissat B."/>
            <person name="Kuo A."/>
            <person name="Liang C."/>
            <person name="Lipzen A."/>
            <person name="Lutzoni F."/>
            <person name="Magnuson J."/>
            <person name="Mondo S."/>
            <person name="Nolan M."/>
            <person name="Ohm R."/>
            <person name="Pangilinan J."/>
            <person name="Park H.-J."/>
            <person name="Ramirez L."/>
            <person name="Alfaro M."/>
            <person name="Sun H."/>
            <person name="Tritt A."/>
            <person name="Yoshinaga Y."/>
            <person name="Zwiers L.-H."/>
            <person name="Turgeon B.G."/>
            <person name="Goodwin S.B."/>
            <person name="Spatafora J.W."/>
            <person name="Crous P.W."/>
            <person name="Grigoriev I.V."/>
        </authorList>
    </citation>
    <scope>NUCLEOTIDE SEQUENCE</scope>
    <source>
        <strain evidence="12 14">CBS 781.70</strain>
    </source>
</reference>
<dbReference type="GO" id="GO:1990519">
    <property type="term" value="P:pyrimidine nucleotide import into mitochondrion"/>
    <property type="evidence" value="ECO:0007669"/>
    <property type="project" value="TreeGrafter"/>
</dbReference>
<evidence type="ECO:0000256" key="4">
    <source>
        <dbReference type="ARBA" id="ARBA00022737"/>
    </source>
</evidence>
<sequence>MTFESKPASRQIPNPGEPRNQIATSSGRGNEGLDGAGNPGWHLAEKSSPFAKSWAHFVAGGAGGMTAATFTAPLDVLKTRLQSDFYQSQLTASRAARGIPPPESMPLLRASLLHIRETFQILFAVPRVEGWRALFKGLGPNLIGVVPARSINFFTYGNGKKVVSKHFNDGKETAWVHATSAACAGIITGTMTNPIWVIKTRLQLDKSNAEKGGGRQYRNALDCTIKTIRGEGIKGLYRGLSASYLGVTESTLQWVLYEQAKKRLNTREQRLLRTQGELTGQDSFIQNSLLLCASGGAKFFAAIITYPHEVVRTRLRQSPAENGKLKYTGLAQCFRLIFREEGMAALYGGLVPHMMRVVPSAAIMFGTYEAVLRLMGTDSKV</sequence>
<reference evidence="14" key="2">
    <citation type="submission" date="2020-04" db="EMBL/GenBank/DDBJ databases">
        <authorList>
            <consortium name="NCBI Genome Project"/>
        </authorList>
    </citation>
    <scope>NUCLEOTIDE SEQUENCE</scope>
    <source>
        <strain evidence="14">CBS 781.70</strain>
    </source>
</reference>
<feature type="repeat" description="Solcar" evidence="9">
    <location>
        <begin position="51"/>
        <end position="162"/>
    </location>
</feature>
<dbReference type="InterPro" id="IPR049562">
    <property type="entry name" value="SLC25A33/36-like"/>
</dbReference>
<comment type="subcellular location">
    <subcellularLocation>
        <location evidence="1">Mitochondrion inner membrane</location>
        <topology evidence="1">Multi-pass membrane protein</topology>
    </subcellularLocation>
</comment>
<dbReference type="GO" id="GO:0005743">
    <property type="term" value="C:mitochondrial inner membrane"/>
    <property type="evidence" value="ECO:0007669"/>
    <property type="project" value="UniProtKB-SubCell"/>
</dbReference>
<dbReference type="InterPro" id="IPR023395">
    <property type="entry name" value="MCP_dom_sf"/>
</dbReference>
<dbReference type="PROSITE" id="PS50920">
    <property type="entry name" value="SOLCAR"/>
    <property type="match status" value="3"/>
</dbReference>
<proteinExistence type="inferred from homology"/>
<feature type="region of interest" description="Disordered" evidence="11">
    <location>
        <begin position="1"/>
        <end position="41"/>
    </location>
</feature>
<evidence type="ECO:0000256" key="7">
    <source>
        <dbReference type="ARBA" id="ARBA00023128"/>
    </source>
</evidence>
<evidence type="ECO:0000256" key="2">
    <source>
        <dbReference type="ARBA" id="ARBA00022448"/>
    </source>
</evidence>
<keyword evidence="4" id="KW-0677">Repeat</keyword>
<evidence type="ECO:0000256" key="3">
    <source>
        <dbReference type="ARBA" id="ARBA00022692"/>
    </source>
</evidence>
<evidence type="ECO:0000256" key="6">
    <source>
        <dbReference type="ARBA" id="ARBA00022989"/>
    </source>
</evidence>
<dbReference type="InterPro" id="IPR002067">
    <property type="entry name" value="MCP"/>
</dbReference>
<dbReference type="InterPro" id="IPR018108">
    <property type="entry name" value="MCP_transmembrane"/>
</dbReference>
<keyword evidence="13" id="KW-1185">Reference proteome</keyword>
<feature type="repeat" description="Solcar" evidence="9">
    <location>
        <begin position="172"/>
        <end position="263"/>
    </location>
</feature>
<reference evidence="14" key="3">
    <citation type="submission" date="2025-04" db="UniProtKB">
        <authorList>
            <consortium name="RefSeq"/>
        </authorList>
    </citation>
    <scope>IDENTIFICATION</scope>
    <source>
        <strain evidence="14">CBS 781.70</strain>
    </source>
</reference>
<evidence type="ECO:0000256" key="8">
    <source>
        <dbReference type="ARBA" id="ARBA00023136"/>
    </source>
</evidence>
<dbReference type="AlphaFoldDB" id="A0A6G1FZ73"/>
<dbReference type="GeneID" id="54420365"/>
<keyword evidence="7" id="KW-0496">Mitochondrion</keyword>
<feature type="repeat" description="Solcar" evidence="9">
    <location>
        <begin position="285"/>
        <end position="374"/>
    </location>
</feature>
<name>A0A6G1FZ73_9PEZI</name>
<feature type="compositionally biased region" description="Gly residues" evidence="11">
    <location>
        <begin position="29"/>
        <end position="38"/>
    </location>
</feature>
<dbReference type="GO" id="GO:0015218">
    <property type="term" value="F:pyrimidine nucleotide transmembrane transporter activity"/>
    <property type="evidence" value="ECO:0007669"/>
    <property type="project" value="InterPro"/>
</dbReference>
<gene>
    <name evidence="12 14" type="ORF">P152DRAFT_459958</name>
</gene>